<feature type="compositionally biased region" description="Low complexity" evidence="1">
    <location>
        <begin position="72"/>
        <end position="84"/>
    </location>
</feature>
<keyword evidence="3" id="KW-1185">Reference proteome</keyword>
<gene>
    <name evidence="2" type="ORF">HaLaN_14754</name>
</gene>
<name>A0A699Z9C8_HAELA</name>
<feature type="region of interest" description="Disordered" evidence="1">
    <location>
        <begin position="1"/>
        <end position="117"/>
    </location>
</feature>
<protein>
    <submittedName>
        <fullName evidence="2">Uncharacterized protein</fullName>
    </submittedName>
</protein>
<comment type="caution">
    <text evidence="2">The sequence shown here is derived from an EMBL/GenBank/DDBJ whole genome shotgun (WGS) entry which is preliminary data.</text>
</comment>
<dbReference type="Proteomes" id="UP000485058">
    <property type="component" value="Unassembled WGS sequence"/>
</dbReference>
<accession>A0A699Z9C8</accession>
<evidence type="ECO:0000313" key="3">
    <source>
        <dbReference type="Proteomes" id="UP000485058"/>
    </source>
</evidence>
<reference evidence="2 3" key="1">
    <citation type="submission" date="2020-02" db="EMBL/GenBank/DDBJ databases">
        <title>Draft genome sequence of Haematococcus lacustris strain NIES-144.</title>
        <authorList>
            <person name="Morimoto D."/>
            <person name="Nakagawa S."/>
            <person name="Yoshida T."/>
            <person name="Sawayama S."/>
        </authorList>
    </citation>
    <scope>NUCLEOTIDE SEQUENCE [LARGE SCALE GENOMIC DNA]</scope>
    <source>
        <strain evidence="2 3">NIES-144</strain>
    </source>
</reference>
<sequence length="117" mass="11726">MNRLGDGVDSGQQRVVERDRATVKRDGRAAAQHSPHKRLAGRVRHDSEFSDTGNAAAAPRVATSQAGAADVPGASSGAHAAACGPGCGDAMRDTDEIGATSGGEGCRVGDEVADGSL</sequence>
<evidence type="ECO:0000313" key="2">
    <source>
        <dbReference type="EMBL" id="GFH18020.1"/>
    </source>
</evidence>
<feature type="compositionally biased region" description="Basic and acidic residues" evidence="1">
    <location>
        <begin position="15"/>
        <end position="28"/>
    </location>
</feature>
<dbReference type="EMBL" id="BLLF01001237">
    <property type="protein sequence ID" value="GFH18020.1"/>
    <property type="molecule type" value="Genomic_DNA"/>
</dbReference>
<organism evidence="2 3">
    <name type="scientific">Haematococcus lacustris</name>
    <name type="common">Green alga</name>
    <name type="synonym">Haematococcus pluvialis</name>
    <dbReference type="NCBI Taxonomy" id="44745"/>
    <lineage>
        <taxon>Eukaryota</taxon>
        <taxon>Viridiplantae</taxon>
        <taxon>Chlorophyta</taxon>
        <taxon>core chlorophytes</taxon>
        <taxon>Chlorophyceae</taxon>
        <taxon>CS clade</taxon>
        <taxon>Chlamydomonadales</taxon>
        <taxon>Haematococcaceae</taxon>
        <taxon>Haematococcus</taxon>
    </lineage>
</organism>
<proteinExistence type="predicted"/>
<evidence type="ECO:0000256" key="1">
    <source>
        <dbReference type="SAM" id="MobiDB-lite"/>
    </source>
</evidence>
<dbReference type="AlphaFoldDB" id="A0A699Z9C8"/>